<feature type="compositionally biased region" description="Polar residues" evidence="1">
    <location>
        <begin position="189"/>
        <end position="199"/>
    </location>
</feature>
<accession>A0A7C8MT29</accession>
<organism evidence="2 3">
    <name type="scientific">Xylaria multiplex</name>
    <dbReference type="NCBI Taxonomy" id="323545"/>
    <lineage>
        <taxon>Eukaryota</taxon>
        <taxon>Fungi</taxon>
        <taxon>Dikarya</taxon>
        <taxon>Ascomycota</taxon>
        <taxon>Pezizomycotina</taxon>
        <taxon>Sordariomycetes</taxon>
        <taxon>Xylariomycetidae</taxon>
        <taxon>Xylariales</taxon>
        <taxon>Xylariaceae</taxon>
        <taxon>Xylaria</taxon>
    </lineage>
</organism>
<dbReference type="AlphaFoldDB" id="A0A7C8MT29"/>
<keyword evidence="3" id="KW-1185">Reference proteome</keyword>
<feature type="region of interest" description="Disordered" evidence="1">
    <location>
        <begin position="289"/>
        <end position="309"/>
    </location>
</feature>
<proteinExistence type="predicted"/>
<comment type="caution">
    <text evidence="2">The sequence shown here is derived from an EMBL/GenBank/DDBJ whole genome shotgun (WGS) entry which is preliminary data.</text>
</comment>
<dbReference type="InParanoid" id="A0A7C8MT29"/>
<evidence type="ECO:0000313" key="3">
    <source>
        <dbReference type="Proteomes" id="UP000481858"/>
    </source>
</evidence>
<name>A0A7C8MT29_9PEZI</name>
<feature type="region of interest" description="Disordered" evidence="1">
    <location>
        <begin position="321"/>
        <end position="394"/>
    </location>
</feature>
<feature type="region of interest" description="Disordered" evidence="1">
    <location>
        <begin position="76"/>
        <end position="108"/>
    </location>
</feature>
<feature type="compositionally biased region" description="Polar residues" evidence="1">
    <location>
        <begin position="87"/>
        <end position="108"/>
    </location>
</feature>
<feature type="region of interest" description="Disordered" evidence="1">
    <location>
        <begin position="189"/>
        <end position="213"/>
    </location>
</feature>
<sequence length="394" mass="43515">MAGPVVQSRRPRLTLQTKPTHHGSGVRRGTYSNLDIKSPTALNTLSNVYTTAIERSTPTQSTPLTAIKLHHPLRLQTDPDTLRSHQQKVQTPSISRPVTPSSDNPISPIQKTEIVYPSTMTPTPPLSAEIVDSERRIFSFPSLEIGRQVMPSSPASSRRRVSFAGLGPTSGAPYSHNRSLHSILRNSPLQSATAKSPSSQRRHSIRLQEKAARRVGYDSPLTQTITTEKYTKSHIDLLVEEASPYTPSAVPEDCDMMLDLTLAYSGDETKDGGQTPGPFEEMRRRMTSLATETAARSPRPDGIHKRKRKEKKRKWVWTIGKEDEESESGATPVLRAAEEASSAKTTNTTDTEPVWVERVESPEPLTAIKTSAEWPESGPESTIKTNVDHMDVDI</sequence>
<feature type="region of interest" description="Disordered" evidence="1">
    <location>
        <begin position="1"/>
        <end position="32"/>
    </location>
</feature>
<feature type="compositionally biased region" description="Polar residues" evidence="1">
    <location>
        <begin position="342"/>
        <end position="351"/>
    </location>
</feature>
<dbReference type="Proteomes" id="UP000481858">
    <property type="component" value="Unassembled WGS sequence"/>
</dbReference>
<evidence type="ECO:0000313" key="2">
    <source>
        <dbReference type="EMBL" id="KAF2968751.1"/>
    </source>
</evidence>
<reference evidence="2 3" key="1">
    <citation type="submission" date="2019-12" db="EMBL/GenBank/DDBJ databases">
        <title>Draft genome sequence of the ascomycete Xylaria multiplex DSM 110363.</title>
        <authorList>
            <person name="Buettner E."/>
            <person name="Kellner H."/>
        </authorList>
    </citation>
    <scope>NUCLEOTIDE SEQUENCE [LARGE SCALE GENOMIC DNA]</scope>
    <source>
        <strain evidence="2 3">DSM 110363</strain>
    </source>
</reference>
<evidence type="ECO:0000256" key="1">
    <source>
        <dbReference type="SAM" id="MobiDB-lite"/>
    </source>
</evidence>
<dbReference type="OrthoDB" id="5206740at2759"/>
<protein>
    <submittedName>
        <fullName evidence="2">Uncharacterized protein</fullName>
    </submittedName>
</protein>
<gene>
    <name evidence="2" type="ORF">GQX73_g4810</name>
</gene>
<dbReference type="EMBL" id="WUBL01000046">
    <property type="protein sequence ID" value="KAF2968751.1"/>
    <property type="molecule type" value="Genomic_DNA"/>
</dbReference>